<keyword evidence="5" id="KW-1185">Reference proteome</keyword>
<dbReference type="OrthoDB" id="9813569at2"/>
<dbReference type="GO" id="GO:0006796">
    <property type="term" value="P:phosphate-containing compound metabolic process"/>
    <property type="evidence" value="ECO:0007669"/>
    <property type="project" value="UniProtKB-ARBA"/>
</dbReference>
<dbReference type="Pfam" id="PF00294">
    <property type="entry name" value="PfkB"/>
    <property type="match status" value="1"/>
</dbReference>
<organism evidence="4 5">
    <name type="scientific">Ktedonosporobacter rubrisoli</name>
    <dbReference type="NCBI Taxonomy" id="2509675"/>
    <lineage>
        <taxon>Bacteria</taxon>
        <taxon>Bacillati</taxon>
        <taxon>Chloroflexota</taxon>
        <taxon>Ktedonobacteria</taxon>
        <taxon>Ktedonobacterales</taxon>
        <taxon>Ktedonosporobacteraceae</taxon>
        <taxon>Ktedonosporobacter</taxon>
    </lineage>
</organism>
<feature type="domain" description="Carbohydrate kinase PfkB" evidence="3">
    <location>
        <begin position="5"/>
        <end position="298"/>
    </location>
</feature>
<dbReference type="PANTHER" id="PTHR10584">
    <property type="entry name" value="SUGAR KINASE"/>
    <property type="match status" value="1"/>
</dbReference>
<dbReference type="EMBL" id="CP035758">
    <property type="protein sequence ID" value="QBD78867.1"/>
    <property type="molecule type" value="Genomic_DNA"/>
</dbReference>
<evidence type="ECO:0000256" key="2">
    <source>
        <dbReference type="ARBA" id="ARBA00022777"/>
    </source>
</evidence>
<proteinExistence type="predicted"/>
<dbReference type="RefSeq" id="WP_129889920.1">
    <property type="nucleotide sequence ID" value="NZ_CP035758.1"/>
</dbReference>
<dbReference type="PANTHER" id="PTHR10584:SF166">
    <property type="entry name" value="RIBOKINASE"/>
    <property type="match status" value="1"/>
</dbReference>
<sequence length="306" mass="31684">MLADVLCFGNLQLDILCRTVTALPPPGGLQMINAIDFALSGNAGNVAAVLARLGIGVDLAGYIGADIFGEQFRTILSQMGIGTELLQCHAAGGTGTSVIALSPSGERSILFVNGANALFDLHAVPDSWLQGRRVVSVGSVFVLPQFTGEAVAHLFKRAHSYGAKTVLNICWDGQGQGLSFLLAALAQTDYFVLSYDEGRQLTGHTEARGIVARLQPYVRGQVILTLGSAGCCLFAEERLQHIPALPVEATDCTGAGDGFTAGLIAGLVEGLSLPDAAGLGCKVASFAVTGPGAYPRVPSLAEMKIG</sequence>
<dbReference type="Proteomes" id="UP000290365">
    <property type="component" value="Chromosome"/>
</dbReference>
<evidence type="ECO:0000313" key="4">
    <source>
        <dbReference type="EMBL" id="QBD78867.1"/>
    </source>
</evidence>
<evidence type="ECO:0000259" key="3">
    <source>
        <dbReference type="Pfam" id="PF00294"/>
    </source>
</evidence>
<gene>
    <name evidence="4" type="ORF">EPA93_23945</name>
</gene>
<reference evidence="4 5" key="1">
    <citation type="submission" date="2019-01" db="EMBL/GenBank/DDBJ databases">
        <title>Ktedonosporobacter rubrisoli SCAWS-G2.</title>
        <authorList>
            <person name="Huang Y."/>
            <person name="Yan B."/>
        </authorList>
    </citation>
    <scope>NUCLEOTIDE SEQUENCE [LARGE SCALE GENOMIC DNA]</scope>
    <source>
        <strain evidence="4 5">SCAWS-G2</strain>
    </source>
</reference>
<protein>
    <submittedName>
        <fullName evidence="4">Carbohydrate kinase family protein</fullName>
    </submittedName>
</protein>
<keyword evidence="2 4" id="KW-0418">Kinase</keyword>
<keyword evidence="1" id="KW-0808">Transferase</keyword>
<evidence type="ECO:0000256" key="1">
    <source>
        <dbReference type="ARBA" id="ARBA00022679"/>
    </source>
</evidence>
<dbReference type="KEGG" id="kbs:EPA93_23945"/>
<evidence type="ECO:0000313" key="5">
    <source>
        <dbReference type="Proteomes" id="UP000290365"/>
    </source>
</evidence>
<dbReference type="GO" id="GO:0005829">
    <property type="term" value="C:cytosol"/>
    <property type="evidence" value="ECO:0007669"/>
    <property type="project" value="TreeGrafter"/>
</dbReference>
<name>A0A4P6JTG7_KTERU</name>
<dbReference type="InterPro" id="IPR002139">
    <property type="entry name" value="Ribo/fructo_kinase"/>
</dbReference>
<dbReference type="GO" id="GO:0016301">
    <property type="term" value="F:kinase activity"/>
    <property type="evidence" value="ECO:0007669"/>
    <property type="project" value="UniProtKB-KW"/>
</dbReference>
<accession>A0A4P6JTG7</accession>
<dbReference type="Gene3D" id="3.40.1190.20">
    <property type="match status" value="1"/>
</dbReference>
<dbReference type="SUPFAM" id="SSF53613">
    <property type="entry name" value="Ribokinase-like"/>
    <property type="match status" value="1"/>
</dbReference>
<dbReference type="InterPro" id="IPR029056">
    <property type="entry name" value="Ribokinase-like"/>
</dbReference>
<dbReference type="AlphaFoldDB" id="A0A4P6JTG7"/>
<dbReference type="PRINTS" id="PR00990">
    <property type="entry name" value="RIBOKINASE"/>
</dbReference>
<dbReference type="InterPro" id="IPR011611">
    <property type="entry name" value="PfkB_dom"/>
</dbReference>